<feature type="domain" description="PurM-like N-terminal" evidence="6">
    <location>
        <begin position="430"/>
        <end position="542"/>
    </location>
</feature>
<evidence type="ECO:0000256" key="4">
    <source>
        <dbReference type="ARBA" id="ARBA00022840"/>
    </source>
</evidence>
<dbReference type="GO" id="GO:0004756">
    <property type="term" value="F:selenide, water dikinase activity"/>
    <property type="evidence" value="ECO:0007669"/>
    <property type="project" value="UniProtKB-EC"/>
</dbReference>
<evidence type="ECO:0000256" key="5">
    <source>
        <dbReference type="ARBA" id="ARBA00023266"/>
    </source>
</evidence>
<dbReference type="InterPro" id="IPR036676">
    <property type="entry name" value="PurM-like_C_sf"/>
</dbReference>
<dbReference type="InterPro" id="IPR017584">
    <property type="entry name" value="Pyridine_nucleo_diS_OxRdtase_N"/>
</dbReference>
<comment type="caution">
    <text evidence="9">The sequence shown here is derived from an EMBL/GenBank/DDBJ whole genome shotgun (WGS) entry which is preliminary data.</text>
</comment>
<evidence type="ECO:0000259" key="8">
    <source>
        <dbReference type="Pfam" id="PF07992"/>
    </source>
</evidence>
<dbReference type="Proteomes" id="UP000484076">
    <property type="component" value="Unassembled WGS sequence"/>
</dbReference>
<keyword evidence="10" id="KW-1185">Reference proteome</keyword>
<dbReference type="PRINTS" id="PR00368">
    <property type="entry name" value="FADPNR"/>
</dbReference>
<dbReference type="Pfam" id="PF07992">
    <property type="entry name" value="Pyr_redox_2"/>
    <property type="match status" value="1"/>
</dbReference>
<evidence type="ECO:0000256" key="2">
    <source>
        <dbReference type="ARBA" id="ARBA00022741"/>
    </source>
</evidence>
<dbReference type="InterPro" id="IPR036921">
    <property type="entry name" value="PurM-like_N_sf"/>
</dbReference>
<evidence type="ECO:0000313" key="9">
    <source>
        <dbReference type="EMBL" id="NUB44689.1"/>
    </source>
</evidence>
<dbReference type="EMBL" id="WHUT02000005">
    <property type="protein sequence ID" value="NUB44689.1"/>
    <property type="molecule type" value="Genomic_DNA"/>
</dbReference>
<dbReference type="GO" id="GO:0016491">
    <property type="term" value="F:oxidoreductase activity"/>
    <property type="evidence" value="ECO:0007669"/>
    <property type="project" value="InterPro"/>
</dbReference>
<dbReference type="InterPro" id="IPR036188">
    <property type="entry name" value="FAD/NAD-bd_sf"/>
</dbReference>
<keyword evidence="1 9" id="KW-0808">Transferase</keyword>
<dbReference type="GO" id="GO:0005524">
    <property type="term" value="F:ATP binding"/>
    <property type="evidence" value="ECO:0007669"/>
    <property type="project" value="UniProtKB-KW"/>
</dbReference>
<gene>
    <name evidence="9" type="primary">selD</name>
    <name evidence="9" type="ORF">GEU84_009870</name>
</gene>
<keyword evidence="3" id="KW-0418">Kinase</keyword>
<protein>
    <submittedName>
        <fullName evidence="9">Selenide, water dikinase SelD</fullName>
        <ecNumber evidence="9">2.7.9.3</ecNumber>
    </submittedName>
</protein>
<feature type="domain" description="PurM-like C-terminal" evidence="7">
    <location>
        <begin position="553"/>
        <end position="725"/>
    </location>
</feature>
<dbReference type="SUPFAM" id="SSF51905">
    <property type="entry name" value="FAD/NAD(P)-binding domain"/>
    <property type="match status" value="2"/>
</dbReference>
<dbReference type="InterPro" id="IPR004536">
    <property type="entry name" value="SPS/SelD"/>
</dbReference>
<sequence>MQPFPLTRDLVMIGGGHAHALMLRMWGMNPLPGVRVTVINPGPVAPYTGMLPGHVAGHYSRDELMIDLVRLARHAGARVILGRAVGIDRADRRVLLAGGDAVAYDIASLDVGITSDLPDVPGFADHAVAAKPLGGYAARWQEFVAQARPAPRVVIIGAGVAGVELALASAHRLQSGGAAPDVTVLERSAQPLPGLGRGARAALLARVQALGVRIVTGAQVARITASGVILADGRELPSDFTLGAAGAQPQGWLATTRLDLTNGFVAVGPTLQSSDPAIFAVGDCAHMAHAPRPKAGVFAVRQAPVLLHNLRVALSESGRMRPYHPQRDYLKLVSTGGKAAVADKFGLRLEGAWLWRWKDRIDRRFMAKFAAYPAMPSPPLPPARAAGLAEALGAKPLCGGCGAKVGAADLATALARLPPPQRPEVLSGPGDDAAVLRVPGGMPGDVQVITTDHLRAFTHDPALMSRIAAVHALGDIWAMGAAPQVALAQVILPRMAPRMQAETLREIMAAASDVFTAAGADVVGGHTSVGDELTLGFTVTGLAPRIIAKGGARPGDALILTKALGTGTILAAEMAQARLPGLLLGECVTTAFTQMCRPLGPASAILTRQAHAMTDVTGFGLAGHLLEMLAASGTAATLNLSAIPLLPGAEALAAAGHGSSLAPANRAATAPRMTFTDSARAALLFDPQTAGGLLAAVPGDQADALLRALYDAGEIAAIIGTVTSGAVWLTVQD</sequence>
<dbReference type="Gene3D" id="3.30.1330.10">
    <property type="entry name" value="PurM-like, N-terminal domain"/>
    <property type="match status" value="1"/>
</dbReference>
<dbReference type="InterPro" id="IPR016188">
    <property type="entry name" value="PurM-like_N"/>
</dbReference>
<dbReference type="EC" id="2.7.9.3" evidence="9"/>
<dbReference type="GO" id="GO:0005737">
    <property type="term" value="C:cytoplasm"/>
    <property type="evidence" value="ECO:0007669"/>
    <property type="project" value="TreeGrafter"/>
</dbReference>
<dbReference type="Gene3D" id="3.50.50.100">
    <property type="match status" value="1"/>
</dbReference>
<evidence type="ECO:0000259" key="6">
    <source>
        <dbReference type="Pfam" id="PF00586"/>
    </source>
</evidence>
<dbReference type="PANTHER" id="PTHR10256:SF0">
    <property type="entry name" value="INACTIVE SELENIDE, WATER DIKINASE-LIKE PROTEIN-RELATED"/>
    <property type="match status" value="1"/>
</dbReference>
<dbReference type="AlphaFoldDB" id="A0A8X8KKW0"/>
<dbReference type="SUPFAM" id="SSF56042">
    <property type="entry name" value="PurM C-terminal domain-like"/>
    <property type="match status" value="1"/>
</dbReference>
<dbReference type="NCBIfam" id="TIGR03169">
    <property type="entry name" value="Nterm_to_SelD"/>
    <property type="match status" value="1"/>
</dbReference>
<dbReference type="Pfam" id="PF00586">
    <property type="entry name" value="AIRS"/>
    <property type="match status" value="1"/>
</dbReference>
<evidence type="ECO:0000313" key="10">
    <source>
        <dbReference type="Proteomes" id="UP000484076"/>
    </source>
</evidence>
<dbReference type="SUPFAM" id="SSF55326">
    <property type="entry name" value="PurM N-terminal domain-like"/>
    <property type="match status" value="1"/>
</dbReference>
<keyword evidence="5" id="KW-0711">Selenium</keyword>
<dbReference type="InterPro" id="IPR023753">
    <property type="entry name" value="FAD/NAD-binding_dom"/>
</dbReference>
<keyword evidence="4" id="KW-0067">ATP-binding</keyword>
<accession>A0A8X8KKW0</accession>
<feature type="domain" description="FAD/NAD(P)-binding" evidence="8">
    <location>
        <begin position="9"/>
        <end position="302"/>
    </location>
</feature>
<organism evidence="9 10">
    <name type="scientific">Fertoeibacter niger</name>
    <dbReference type="NCBI Taxonomy" id="2656921"/>
    <lineage>
        <taxon>Bacteria</taxon>
        <taxon>Pseudomonadati</taxon>
        <taxon>Pseudomonadota</taxon>
        <taxon>Alphaproteobacteria</taxon>
        <taxon>Rhodobacterales</taxon>
        <taxon>Paracoccaceae</taxon>
        <taxon>Fertoeibacter</taxon>
    </lineage>
</organism>
<evidence type="ECO:0000259" key="7">
    <source>
        <dbReference type="Pfam" id="PF02769"/>
    </source>
</evidence>
<reference evidence="9" key="1">
    <citation type="submission" date="2020-05" db="EMBL/GenBank/DDBJ databases">
        <title>Fertoebacter nigrum gen. nov., sp. nov., a new member of the family Rhodobacteraceae.</title>
        <authorList>
            <person name="Szuroczki S."/>
            <person name="Abbaszade G."/>
            <person name="Buni D."/>
            <person name="Schumann P."/>
            <person name="Toth E."/>
        </authorList>
    </citation>
    <scope>NUCLEOTIDE SEQUENCE</scope>
    <source>
        <strain evidence="9">RG-N-1a</strain>
    </source>
</reference>
<dbReference type="InterPro" id="IPR010918">
    <property type="entry name" value="PurM-like_C_dom"/>
</dbReference>
<dbReference type="RefSeq" id="WP_152825974.1">
    <property type="nucleotide sequence ID" value="NZ_WHUT02000005.1"/>
</dbReference>
<name>A0A8X8KKW0_9RHOB</name>
<dbReference type="Pfam" id="PF02769">
    <property type="entry name" value="AIRS_C"/>
    <property type="match status" value="1"/>
</dbReference>
<dbReference type="GO" id="GO:0016260">
    <property type="term" value="P:selenocysteine biosynthetic process"/>
    <property type="evidence" value="ECO:0007669"/>
    <property type="project" value="TreeGrafter"/>
</dbReference>
<proteinExistence type="predicted"/>
<evidence type="ECO:0000256" key="3">
    <source>
        <dbReference type="ARBA" id="ARBA00022777"/>
    </source>
</evidence>
<dbReference type="CDD" id="cd02195">
    <property type="entry name" value="SelD"/>
    <property type="match status" value="1"/>
</dbReference>
<dbReference type="NCBIfam" id="TIGR00476">
    <property type="entry name" value="selD"/>
    <property type="match status" value="1"/>
</dbReference>
<keyword evidence="2" id="KW-0547">Nucleotide-binding</keyword>
<dbReference type="PANTHER" id="PTHR10256">
    <property type="entry name" value="SELENIDE, WATER DIKINASE"/>
    <property type="match status" value="1"/>
</dbReference>
<dbReference type="Gene3D" id="3.90.650.10">
    <property type="entry name" value="PurM-like C-terminal domain"/>
    <property type="match status" value="1"/>
</dbReference>
<evidence type="ECO:0000256" key="1">
    <source>
        <dbReference type="ARBA" id="ARBA00022679"/>
    </source>
</evidence>